<dbReference type="InterPro" id="IPR058008">
    <property type="entry name" value="Gp26_C"/>
</dbReference>
<organism evidence="2">
    <name type="scientific">Acinetobacter baumannii</name>
    <dbReference type="NCBI Taxonomy" id="470"/>
    <lineage>
        <taxon>Bacteria</taxon>
        <taxon>Pseudomonadati</taxon>
        <taxon>Pseudomonadota</taxon>
        <taxon>Gammaproteobacteria</taxon>
        <taxon>Moraxellales</taxon>
        <taxon>Moraxellaceae</taxon>
        <taxon>Acinetobacter</taxon>
        <taxon>Acinetobacter calcoaceticus/baumannii complex</taxon>
    </lineage>
</organism>
<dbReference type="AlphaFoldDB" id="A0A4P2WZJ1"/>
<dbReference type="Pfam" id="PF25670">
    <property type="entry name" value="Phage_tail_C_2"/>
    <property type="match status" value="1"/>
</dbReference>
<sequence length="491" mass="52493">MANLVFKFSWDHRPFPYNSAQGKRQFMLPFASGIPNLAPNFSQVQGTAAVSQGGTGATTALDARNNLGAAEKGVNSDITELKGLTKAIAISQGGTGATTPSDARNNLGAAEKGVNSDITELKGLTKAIAISQGGTGATTPSDARTNLGLGSAATRNVGTTAGNLIEVGSFGIGGVGQTFERKMITGVNLDSVVSYVLLFPYSVSSSPNRNMFGELVFSRGDSGSANQHSRTLVSIQQAYDRVTARLISIGVTTHISGMAVVKYQNVDYVAIRRTASSSTSAFRYFSGISNITSDNYLVTVHTNDVVIVSEIPVVIEQLRTSANTSVDSNGFIKAASPVVKLFNDHIELNNDAKKQPIEFKRIDVGDYLLEGSLGFAQEGWYIEVPKDANGNTIVAVVYDTLENGDISIKTYKRKFDFELAAVVADHENPMDIPEGRWIDIRLHEEPEPEPEVEETLTETPVDFQPTNLSQAVAAAMNGVEPPEISDTDETL</sequence>
<dbReference type="EMBL" id="AP019685">
    <property type="protein sequence ID" value="BBK05581.1"/>
    <property type="molecule type" value="Genomic_DNA"/>
</dbReference>
<feature type="domain" description="Phage tail protein C-terminal" evidence="1">
    <location>
        <begin position="323"/>
        <end position="443"/>
    </location>
</feature>
<accession>A0A4P2WZJ1</accession>
<evidence type="ECO:0000259" key="1">
    <source>
        <dbReference type="Pfam" id="PF25670"/>
    </source>
</evidence>
<protein>
    <recommendedName>
        <fullName evidence="1">Phage tail protein C-terminal domain-containing protein</fullName>
    </recommendedName>
</protein>
<gene>
    <name evidence="2" type="ORF">NU60_15290</name>
</gene>
<proteinExistence type="predicted"/>
<reference evidence="2" key="1">
    <citation type="submission" date="2019-05" db="EMBL/GenBank/DDBJ databases">
        <title>Complete genome sequence of multidrug resistant Acinetonacter baumannii.</title>
        <authorList>
            <person name="Wachino J."/>
        </authorList>
    </citation>
    <scope>NUCLEOTIDE SEQUENCE</scope>
    <source>
        <strain evidence="2">NU-60</strain>
    </source>
</reference>
<evidence type="ECO:0000313" key="2">
    <source>
        <dbReference type="EMBL" id="BBK05581.1"/>
    </source>
</evidence>
<name>A0A4P2WZJ1_ACIBA</name>